<feature type="chain" id="PRO_5042156952" evidence="1">
    <location>
        <begin position="27"/>
        <end position="155"/>
    </location>
</feature>
<feature type="signal peptide" evidence="1">
    <location>
        <begin position="1"/>
        <end position="26"/>
    </location>
</feature>
<evidence type="ECO:0000313" key="2">
    <source>
        <dbReference type="EMBL" id="KAI9164901.1"/>
    </source>
</evidence>
<accession>A0AAD5IHM3</accession>
<proteinExistence type="predicted"/>
<evidence type="ECO:0000256" key="1">
    <source>
        <dbReference type="SAM" id="SignalP"/>
    </source>
</evidence>
<dbReference type="Proteomes" id="UP001064489">
    <property type="component" value="Chromosome 10"/>
</dbReference>
<comment type="caution">
    <text evidence="2">The sequence shown here is derived from an EMBL/GenBank/DDBJ whole genome shotgun (WGS) entry which is preliminary data.</text>
</comment>
<protein>
    <submittedName>
        <fullName evidence="2">Uncharacterized protein</fullName>
    </submittedName>
</protein>
<name>A0AAD5IHM3_ACENE</name>
<evidence type="ECO:0000313" key="3">
    <source>
        <dbReference type="Proteomes" id="UP001064489"/>
    </source>
</evidence>
<dbReference type="AlphaFoldDB" id="A0AAD5IHM3"/>
<reference evidence="2" key="1">
    <citation type="journal article" date="2022" name="Plant J.">
        <title>Strategies of tolerance reflected in two North American maple genomes.</title>
        <authorList>
            <person name="McEvoy S.L."/>
            <person name="Sezen U.U."/>
            <person name="Trouern-Trend A."/>
            <person name="McMahon S.M."/>
            <person name="Schaberg P.G."/>
            <person name="Yang J."/>
            <person name="Wegrzyn J.L."/>
            <person name="Swenson N.G."/>
        </authorList>
    </citation>
    <scope>NUCLEOTIDE SEQUENCE</scope>
    <source>
        <strain evidence="2">91603</strain>
    </source>
</reference>
<keyword evidence="3" id="KW-1185">Reference proteome</keyword>
<dbReference type="EMBL" id="JAJSOW010000105">
    <property type="protein sequence ID" value="KAI9164901.1"/>
    <property type="molecule type" value="Genomic_DNA"/>
</dbReference>
<reference evidence="2" key="2">
    <citation type="submission" date="2023-02" db="EMBL/GenBank/DDBJ databases">
        <authorList>
            <person name="Swenson N.G."/>
            <person name="Wegrzyn J.L."/>
            <person name="Mcevoy S.L."/>
        </authorList>
    </citation>
    <scope>NUCLEOTIDE SEQUENCE</scope>
    <source>
        <strain evidence="2">91603</strain>
        <tissue evidence="2">Leaf</tissue>
    </source>
</reference>
<keyword evidence="1" id="KW-0732">Signal</keyword>
<organism evidence="2 3">
    <name type="scientific">Acer negundo</name>
    <name type="common">Box elder</name>
    <dbReference type="NCBI Taxonomy" id="4023"/>
    <lineage>
        <taxon>Eukaryota</taxon>
        <taxon>Viridiplantae</taxon>
        <taxon>Streptophyta</taxon>
        <taxon>Embryophyta</taxon>
        <taxon>Tracheophyta</taxon>
        <taxon>Spermatophyta</taxon>
        <taxon>Magnoliopsida</taxon>
        <taxon>eudicotyledons</taxon>
        <taxon>Gunneridae</taxon>
        <taxon>Pentapetalae</taxon>
        <taxon>rosids</taxon>
        <taxon>malvids</taxon>
        <taxon>Sapindales</taxon>
        <taxon>Sapindaceae</taxon>
        <taxon>Hippocastanoideae</taxon>
        <taxon>Acereae</taxon>
        <taxon>Acer</taxon>
    </lineage>
</organism>
<sequence length="155" mass="16832">MAFSTLRSLIFGLMLMFSLILNKVGAHQVVDRETSLKLMMTDAMEWPLSMSAYDGGGGGGHEEGEDMSSGGLVEESDDDKFHVHLALGDHTTLTIATKLADLCIHTLEAALPSLVVEDDDQGLFVVCGGGHDLNLQFDQCHWANLIPFVGRDEHC</sequence>
<gene>
    <name evidence="2" type="ORF">LWI28_004248</name>
</gene>